<dbReference type="SUPFAM" id="SSF54593">
    <property type="entry name" value="Glyoxalase/Bleomycin resistance protein/Dihydroxybiphenyl dioxygenase"/>
    <property type="match status" value="1"/>
</dbReference>
<name>G7Q547_9BACT</name>
<protein>
    <submittedName>
        <fullName evidence="2">Glyoxalase/bleomycin resistance protein/dioxygenase</fullName>
    </submittedName>
</protein>
<dbReference type="OrthoDB" id="9803104at2"/>
<dbReference type="Pfam" id="PF00903">
    <property type="entry name" value="Glyoxalase"/>
    <property type="match status" value="1"/>
</dbReference>
<dbReference type="AlphaFoldDB" id="G7Q547"/>
<dbReference type="InterPro" id="IPR004360">
    <property type="entry name" value="Glyas_Fos-R_dOase_dom"/>
</dbReference>
<evidence type="ECO:0000313" key="3">
    <source>
        <dbReference type="Proteomes" id="UP000004662"/>
    </source>
</evidence>
<sequence>MSVTHATPKLMVEDVNRSVAFYVEALGFTFVRGVVQGLRDEVTAWPAAGRLAFALVASGQARLMFQSRASLAAELPRLAEARIGGTVVLALDCDDLDDLYARVSERVPFIKAPHLTFYGARECSFEDINGYVLTFAASA</sequence>
<dbReference type="HOGENOM" id="CLU_046006_15_2_7"/>
<reference evidence="3" key="1">
    <citation type="journal article" date="2015" name="Genome Announc.">
        <title>High-Quality Draft Genome Sequence of Desulfovibrio carbinoliphilus FW-101-2B, an Organic Acid-Oxidizing Sulfate-Reducing Bacterium Isolated from Uranium(VI)-Contaminated Groundwater.</title>
        <authorList>
            <person name="Ramsay B.D."/>
            <person name="Hwang C."/>
            <person name="Woo H.L."/>
            <person name="Carroll S.L."/>
            <person name="Lucas S."/>
            <person name="Han J."/>
            <person name="Lapidus A.L."/>
            <person name="Cheng J.F."/>
            <person name="Goodwin L.A."/>
            <person name="Pitluck S."/>
            <person name="Peters L."/>
            <person name="Chertkov O."/>
            <person name="Held B."/>
            <person name="Detter J.C."/>
            <person name="Han C.S."/>
            <person name="Tapia R."/>
            <person name="Land M.L."/>
            <person name="Hauser L.J."/>
            <person name="Kyrpides N.C."/>
            <person name="Ivanova N.N."/>
            <person name="Mikhailova N."/>
            <person name="Pagani I."/>
            <person name="Woyke T."/>
            <person name="Arkin A.P."/>
            <person name="Dehal P."/>
            <person name="Chivian D."/>
            <person name="Criddle C.S."/>
            <person name="Wu W."/>
            <person name="Chakraborty R."/>
            <person name="Hazen T.C."/>
            <person name="Fields M.W."/>
        </authorList>
    </citation>
    <scope>NUCLEOTIDE SEQUENCE [LARGE SCALE GENOMIC DNA]</scope>
    <source>
        <strain evidence="3">FW-101-2B</strain>
    </source>
</reference>
<organism evidence="2 3">
    <name type="scientific">Solidesulfovibrio carbinoliphilus subsp. oakridgensis</name>
    <dbReference type="NCBI Taxonomy" id="694327"/>
    <lineage>
        <taxon>Bacteria</taxon>
        <taxon>Pseudomonadati</taxon>
        <taxon>Thermodesulfobacteriota</taxon>
        <taxon>Desulfovibrionia</taxon>
        <taxon>Desulfovibrionales</taxon>
        <taxon>Desulfovibrionaceae</taxon>
        <taxon>Solidesulfovibrio</taxon>
    </lineage>
</organism>
<dbReference type="STRING" id="694327.DFW101_2366"/>
<keyword evidence="3" id="KW-1185">Reference proteome</keyword>
<dbReference type="Gene3D" id="3.10.180.10">
    <property type="entry name" value="2,3-Dihydroxybiphenyl 1,2-Dioxygenase, domain 1"/>
    <property type="match status" value="1"/>
</dbReference>
<dbReference type="Proteomes" id="UP000004662">
    <property type="component" value="Chromosome"/>
</dbReference>
<evidence type="ECO:0000313" key="2">
    <source>
        <dbReference type="EMBL" id="EHJ48370.1"/>
    </source>
</evidence>
<evidence type="ECO:0000259" key="1">
    <source>
        <dbReference type="PROSITE" id="PS51819"/>
    </source>
</evidence>
<dbReference type="EMBL" id="CM001368">
    <property type="protein sequence ID" value="EHJ48370.1"/>
    <property type="molecule type" value="Genomic_DNA"/>
</dbReference>
<dbReference type="InterPro" id="IPR029068">
    <property type="entry name" value="Glyas_Bleomycin-R_OHBP_Dase"/>
</dbReference>
<dbReference type="eggNOG" id="COG0346">
    <property type="taxonomic scope" value="Bacteria"/>
</dbReference>
<dbReference type="RefSeq" id="WP_009181746.1">
    <property type="nucleotide sequence ID" value="NZ_CM001368.1"/>
</dbReference>
<dbReference type="PROSITE" id="PS51819">
    <property type="entry name" value="VOC"/>
    <property type="match status" value="1"/>
</dbReference>
<dbReference type="InterPro" id="IPR037523">
    <property type="entry name" value="VOC_core"/>
</dbReference>
<accession>G7Q547</accession>
<gene>
    <name evidence="2" type="ORF">DFW101_2366</name>
</gene>
<proteinExistence type="predicted"/>
<dbReference type="GO" id="GO:0051213">
    <property type="term" value="F:dioxygenase activity"/>
    <property type="evidence" value="ECO:0007669"/>
    <property type="project" value="UniProtKB-KW"/>
</dbReference>
<feature type="domain" description="VOC" evidence="1">
    <location>
        <begin position="2"/>
        <end position="138"/>
    </location>
</feature>